<dbReference type="PANTHER" id="PTHR21666">
    <property type="entry name" value="PEPTIDASE-RELATED"/>
    <property type="match status" value="1"/>
</dbReference>
<dbReference type="CDD" id="cd12797">
    <property type="entry name" value="M23_peptidase"/>
    <property type="match status" value="1"/>
</dbReference>
<dbReference type="Proteomes" id="UP000766698">
    <property type="component" value="Unassembled WGS sequence"/>
</dbReference>
<sequence length="261" mass="28076">MIGVGALGIVASVTLRQGIGVVYLTSVALLLVGLVLQRTRSGAQRPTGREPVVAVRAPFEGTWRAVNSPADKVPSHGIHSMAQTYAIDVTYEPGGRPGRRFDALWPVVRRPESFPTFGRPMLAPADGVVVAVHDGQRDHLTRMSGLGVVYLVLEGFVRDLGRPRHMLGNHVVLDLGDGVYALLAHLRRGSPRVAVGDRVRAGQVLAECGNSGNSSDPHLHFQLMDGADPTTARGVPFRWHFEDADGKRHLGVPSGGRDFEP</sequence>
<evidence type="ECO:0000313" key="3">
    <source>
        <dbReference type="EMBL" id="MBB1246099.1"/>
    </source>
</evidence>
<dbReference type="InterPro" id="IPR011055">
    <property type="entry name" value="Dup_hybrid_motif"/>
</dbReference>
<evidence type="ECO:0000259" key="2">
    <source>
        <dbReference type="Pfam" id="PF01551"/>
    </source>
</evidence>
<dbReference type="PANTHER" id="PTHR21666:SF270">
    <property type="entry name" value="MUREIN HYDROLASE ACTIVATOR ENVC"/>
    <property type="match status" value="1"/>
</dbReference>
<comment type="caution">
    <text evidence="3">The sequence shown here is derived from an EMBL/GenBank/DDBJ whole genome shotgun (WGS) entry which is preliminary data.</text>
</comment>
<name>A0ABR6EL99_9ACTN</name>
<accession>A0ABR6EL99</accession>
<organism evidence="3 4">
    <name type="scientific">Streptomyces durbertensis</name>
    <dbReference type="NCBI Taxonomy" id="2448886"/>
    <lineage>
        <taxon>Bacteria</taxon>
        <taxon>Bacillati</taxon>
        <taxon>Actinomycetota</taxon>
        <taxon>Actinomycetes</taxon>
        <taxon>Kitasatosporales</taxon>
        <taxon>Streptomycetaceae</taxon>
        <taxon>Streptomyces</taxon>
    </lineage>
</organism>
<feature type="transmembrane region" description="Helical" evidence="1">
    <location>
        <begin position="18"/>
        <end position="36"/>
    </location>
</feature>
<feature type="non-terminal residue" evidence="3">
    <location>
        <position position="261"/>
    </location>
</feature>
<keyword evidence="4" id="KW-1185">Reference proteome</keyword>
<feature type="domain" description="M23ase beta-sheet core" evidence="2">
    <location>
        <begin position="149"/>
        <end position="228"/>
    </location>
</feature>
<evidence type="ECO:0000313" key="4">
    <source>
        <dbReference type="Proteomes" id="UP000766698"/>
    </source>
</evidence>
<keyword evidence="1" id="KW-0812">Transmembrane</keyword>
<dbReference type="InterPro" id="IPR050570">
    <property type="entry name" value="Cell_wall_metabolism_enzyme"/>
</dbReference>
<evidence type="ECO:0000256" key="1">
    <source>
        <dbReference type="SAM" id="Phobius"/>
    </source>
</evidence>
<dbReference type="InterPro" id="IPR016047">
    <property type="entry name" value="M23ase_b-sheet_dom"/>
</dbReference>
<keyword evidence="1" id="KW-0472">Membrane</keyword>
<reference evidence="4" key="1">
    <citation type="journal article" date="2020" name="Syst. Appl. Microbiol.">
        <title>Streptomyces alkaliterrae sp. nov., isolated from an alkaline soil, and emended descriptions of Streptomyces alkaliphilus, Streptomyces calidiresistens and Streptomyces durbertensis.</title>
        <authorList>
            <person name="Swiecimska M."/>
            <person name="Golinska P."/>
            <person name="Nouioui I."/>
            <person name="Wypij M."/>
            <person name="Rai M."/>
            <person name="Sangal V."/>
            <person name="Goodfellow M."/>
        </authorList>
    </citation>
    <scope>NUCLEOTIDE SEQUENCE [LARGE SCALE GENOMIC DNA]</scope>
    <source>
        <strain evidence="4">DSM 104538</strain>
    </source>
</reference>
<gene>
    <name evidence="3" type="ORF">GL263_21450</name>
</gene>
<dbReference type="EMBL" id="WMLF01000406">
    <property type="protein sequence ID" value="MBB1246099.1"/>
    <property type="molecule type" value="Genomic_DNA"/>
</dbReference>
<protein>
    <submittedName>
        <fullName evidence="3">M23 family metallopeptidase</fullName>
    </submittedName>
</protein>
<dbReference type="Pfam" id="PF01551">
    <property type="entry name" value="Peptidase_M23"/>
    <property type="match status" value="1"/>
</dbReference>
<dbReference type="RefSeq" id="WP_182857377.1">
    <property type="nucleotide sequence ID" value="NZ_WMLF01000406.1"/>
</dbReference>
<keyword evidence="1" id="KW-1133">Transmembrane helix</keyword>
<dbReference type="SUPFAM" id="SSF51261">
    <property type="entry name" value="Duplicated hybrid motif"/>
    <property type="match status" value="1"/>
</dbReference>
<dbReference type="Gene3D" id="2.70.70.10">
    <property type="entry name" value="Glucose Permease (Domain IIA)"/>
    <property type="match status" value="1"/>
</dbReference>
<proteinExistence type="predicted"/>